<sequence length="172" mass="20237">MSDVFNLIDEMEGYFEECKTMPFSNKIIVDMEVVYEFMTDLRLKLPEEIKRSQRILEEKERIIEDSKKEADHALNKASARVNELVDDHEISKKAEKKAQDIIEAANQTAKEIKVGAYEYVEELVEQMEYAMRDTIEQTNIHYGKFENYISQQVKVMANNREELIMSKNKLDD</sequence>
<dbReference type="Proteomes" id="UP000279029">
    <property type="component" value="Chromosome"/>
</dbReference>
<evidence type="ECO:0000313" key="3">
    <source>
        <dbReference type="Proteomes" id="UP000279029"/>
    </source>
</evidence>
<evidence type="ECO:0000313" key="2">
    <source>
        <dbReference type="EMBL" id="VDN45879.1"/>
    </source>
</evidence>
<keyword evidence="2" id="KW-0548">Nucleotidyltransferase</keyword>
<protein>
    <submittedName>
        <fullName evidence="2">Phosphopantetheine adenylyltransferase</fullName>
        <ecNumber evidence="2">2.7.7.3</ecNumber>
    </submittedName>
</protein>
<dbReference type="OrthoDB" id="1770989at2"/>
<proteinExistence type="predicted"/>
<keyword evidence="2" id="KW-0808">Transferase</keyword>
<feature type="coiled-coil region" evidence="1">
    <location>
        <begin position="49"/>
        <end position="87"/>
    </location>
</feature>
<dbReference type="RefSeq" id="WP_125135473.1">
    <property type="nucleotide sequence ID" value="NZ_LR130778.1"/>
</dbReference>
<keyword evidence="1" id="KW-0175">Coiled coil</keyword>
<organism evidence="2 3">
    <name type="scientific">Petrocella atlantisensis</name>
    <dbReference type="NCBI Taxonomy" id="2173034"/>
    <lineage>
        <taxon>Bacteria</taxon>
        <taxon>Bacillati</taxon>
        <taxon>Bacillota</taxon>
        <taxon>Clostridia</taxon>
        <taxon>Lachnospirales</taxon>
        <taxon>Vallitaleaceae</taxon>
        <taxon>Petrocella</taxon>
    </lineage>
</organism>
<dbReference type="AlphaFoldDB" id="A0A3P7RYL6"/>
<dbReference type="EC" id="2.7.7.3" evidence="2"/>
<keyword evidence="3" id="KW-1185">Reference proteome</keyword>
<dbReference type="GO" id="GO:0004595">
    <property type="term" value="F:pantetheine-phosphate adenylyltransferase activity"/>
    <property type="evidence" value="ECO:0007669"/>
    <property type="project" value="UniProtKB-EC"/>
</dbReference>
<name>A0A3P7RYL6_9FIRM</name>
<dbReference type="KEGG" id="cbar:PATL70BA_0041"/>
<evidence type="ECO:0000256" key="1">
    <source>
        <dbReference type="SAM" id="Coils"/>
    </source>
</evidence>
<dbReference type="EMBL" id="LR130778">
    <property type="protein sequence ID" value="VDN45879.1"/>
    <property type="molecule type" value="Genomic_DNA"/>
</dbReference>
<gene>
    <name evidence="2" type="ORF">PATL70BA_0041</name>
</gene>
<accession>A0A3P7RYL6</accession>
<reference evidence="2 3" key="1">
    <citation type="submission" date="2018-09" db="EMBL/GenBank/DDBJ databases">
        <authorList>
            <person name="Postec A."/>
        </authorList>
    </citation>
    <scope>NUCLEOTIDE SEQUENCE [LARGE SCALE GENOMIC DNA]</scope>
    <source>
        <strain evidence="2">70B-A</strain>
    </source>
</reference>